<dbReference type="PANTHER" id="PTHR47966:SF57">
    <property type="entry name" value="PEPTIDASE A1 DOMAIN-CONTAINING PROTEIN"/>
    <property type="match status" value="1"/>
</dbReference>
<dbReference type="InterPro" id="IPR021109">
    <property type="entry name" value="Peptidase_aspartic_dom_sf"/>
</dbReference>
<evidence type="ECO:0000256" key="3">
    <source>
        <dbReference type="SAM" id="Phobius"/>
    </source>
</evidence>
<dbReference type="PRINTS" id="PR00792">
    <property type="entry name" value="PEPSIN"/>
</dbReference>
<dbReference type="PANTHER" id="PTHR47966">
    <property type="entry name" value="BETA-SITE APP-CLEAVING ENZYME, ISOFORM A-RELATED"/>
    <property type="match status" value="1"/>
</dbReference>
<feature type="domain" description="Peptidase A1" evidence="4">
    <location>
        <begin position="212"/>
        <end position="569"/>
    </location>
</feature>
<feature type="compositionally biased region" description="Low complexity" evidence="2">
    <location>
        <begin position="73"/>
        <end position="113"/>
    </location>
</feature>
<protein>
    <submittedName>
        <fullName evidence="5">Aspartic peptidase domain-containing protein</fullName>
    </submittedName>
</protein>
<evidence type="ECO:0000256" key="2">
    <source>
        <dbReference type="SAM" id="MobiDB-lite"/>
    </source>
</evidence>
<feature type="region of interest" description="Disordered" evidence="2">
    <location>
        <begin position="781"/>
        <end position="923"/>
    </location>
</feature>
<evidence type="ECO:0000313" key="6">
    <source>
        <dbReference type="Proteomes" id="UP001182556"/>
    </source>
</evidence>
<feature type="region of interest" description="Disordered" evidence="2">
    <location>
        <begin position="601"/>
        <end position="624"/>
    </location>
</feature>
<dbReference type="GO" id="GO:0004190">
    <property type="term" value="F:aspartic-type endopeptidase activity"/>
    <property type="evidence" value="ECO:0007669"/>
    <property type="project" value="InterPro"/>
</dbReference>
<proteinExistence type="inferred from homology"/>
<keyword evidence="3" id="KW-1133">Transmembrane helix</keyword>
<name>A0AAD9L7L6_PAPLA</name>
<keyword evidence="6" id="KW-1185">Reference proteome</keyword>
<feature type="transmembrane region" description="Helical" evidence="3">
    <location>
        <begin position="636"/>
        <end position="660"/>
    </location>
</feature>
<keyword evidence="3" id="KW-0472">Membrane</keyword>
<dbReference type="CDD" id="cd05471">
    <property type="entry name" value="pepsin_like"/>
    <property type="match status" value="1"/>
</dbReference>
<dbReference type="InterPro" id="IPR034164">
    <property type="entry name" value="Pepsin-like_dom"/>
</dbReference>
<dbReference type="EMBL" id="JAODAN010000002">
    <property type="protein sequence ID" value="KAK1926286.1"/>
    <property type="molecule type" value="Genomic_DNA"/>
</dbReference>
<evidence type="ECO:0000256" key="1">
    <source>
        <dbReference type="ARBA" id="ARBA00007447"/>
    </source>
</evidence>
<evidence type="ECO:0000259" key="4">
    <source>
        <dbReference type="PROSITE" id="PS51767"/>
    </source>
</evidence>
<comment type="caution">
    <text evidence="5">The sequence shown here is derived from an EMBL/GenBank/DDBJ whole genome shotgun (WGS) entry which is preliminary data.</text>
</comment>
<feature type="compositionally biased region" description="Polar residues" evidence="2">
    <location>
        <begin position="683"/>
        <end position="692"/>
    </location>
</feature>
<dbReference type="InterPro" id="IPR033121">
    <property type="entry name" value="PEPTIDASE_A1"/>
</dbReference>
<reference evidence="5" key="1">
    <citation type="submission" date="2023-02" db="EMBL/GenBank/DDBJ databases">
        <title>Identification and recombinant expression of a fungal hydrolase from Papiliotrema laurentii that hydrolyzes apple cutin and clears colloidal polyester polyurethane.</title>
        <authorList>
            <consortium name="DOE Joint Genome Institute"/>
            <person name="Roman V.A."/>
            <person name="Bojanowski C."/>
            <person name="Crable B.R."/>
            <person name="Wagner D.N."/>
            <person name="Hung C.S."/>
            <person name="Nadeau L.J."/>
            <person name="Schratz L."/>
            <person name="Haridas S."/>
            <person name="Pangilinan J."/>
            <person name="Lipzen A."/>
            <person name="Na H."/>
            <person name="Yan M."/>
            <person name="Ng V."/>
            <person name="Grigoriev I.V."/>
            <person name="Spatafora J.W."/>
            <person name="Barlow D."/>
            <person name="Biffinger J."/>
            <person name="Kelley-Loughnane N."/>
            <person name="Varaljay V.A."/>
            <person name="Crookes-Goodson W.J."/>
        </authorList>
    </citation>
    <scope>NUCLEOTIDE SEQUENCE</scope>
    <source>
        <strain evidence="5">5307AH</strain>
    </source>
</reference>
<feature type="compositionally biased region" description="Low complexity" evidence="2">
    <location>
        <begin position="798"/>
        <end position="807"/>
    </location>
</feature>
<gene>
    <name evidence="5" type="ORF">DB88DRAFT_157592</name>
</gene>
<feature type="region of interest" description="Disordered" evidence="2">
    <location>
        <begin position="1"/>
        <end position="27"/>
    </location>
</feature>
<feature type="compositionally biased region" description="Low complexity" evidence="2">
    <location>
        <begin position="748"/>
        <end position="758"/>
    </location>
</feature>
<feature type="region of interest" description="Disordered" evidence="2">
    <location>
        <begin position="678"/>
        <end position="707"/>
    </location>
</feature>
<feature type="region of interest" description="Disordered" evidence="2">
    <location>
        <begin position="739"/>
        <end position="769"/>
    </location>
</feature>
<dbReference type="Pfam" id="PF00026">
    <property type="entry name" value="Asp"/>
    <property type="match status" value="1"/>
</dbReference>
<evidence type="ECO:0000313" key="5">
    <source>
        <dbReference type="EMBL" id="KAK1926286.1"/>
    </source>
</evidence>
<comment type="similarity">
    <text evidence="1">Belongs to the peptidase A1 family.</text>
</comment>
<accession>A0AAD9L7L6</accession>
<dbReference type="InterPro" id="IPR001461">
    <property type="entry name" value="Aspartic_peptidase_A1"/>
</dbReference>
<dbReference type="GO" id="GO:0006508">
    <property type="term" value="P:proteolysis"/>
    <property type="evidence" value="ECO:0007669"/>
    <property type="project" value="InterPro"/>
</dbReference>
<dbReference type="AlphaFoldDB" id="A0AAD9L7L6"/>
<keyword evidence="3" id="KW-0812">Transmembrane</keyword>
<feature type="region of interest" description="Disordered" evidence="2">
    <location>
        <begin position="43"/>
        <end position="116"/>
    </location>
</feature>
<sequence length="923" mass="97562">MLYEREQPEAGPSSRPLGAPPDTTLSDRRVSILGSAVRRYLTGLPDQVPLPAVEENETAPGGRSGWRRQEGQLSVSTGSSLSSSATPLDSSSLPSTSSASATSSEYSASSSQSGLFPTPTINSTSTSLAYPYNSASSSSSSSSSFSFSSTSSFSRPWATSSKSVSSHAPDATAYVPGVIVPLTLGGDSDDEAVYSVPMVFGHANAAAGRKRKAPTTWDATDPQAVNLQVDLGSSDMWVATTDCTTADCNSAPALFNASQSLDAGFQMQFQYHSGTASGEVYWEQVSLNGFSIGYQAFLAANVVSNEDLGGANFTGVLGLALPANSIILSKIAGSTSGAPDGATFLDNLFGSGVSAPSERLFSLSLERREDVRTSSTLGIGAISTSFCPPDTCKPNYLPIISQPSLGVTGYLHWRLPLQGITATSWANQQSGSGPTTQNITLGTSQVDTSSQYPLAVLDSGGVAILAGNKPWVDAIYGTFGVSSSSDGLYRMPCTQQLALSMIFGNQTFPIHPLDMTWPDPSDPSQQTCIGAIQYSSNLGKTGDFILGSSFLKNVYSIFQYPDNPGRGTWQPTVGMVSLTNASVASEDFYAVRVQRQSLTDVSSNHNTGVGASNPSSTSTAHQSADNAESKKVLSSAMIAGISVAALFIFAAGVFCAWWFWLRRRFGKNGKVIYAEPAERGSGHRTTPSASSGRNRKHDAAQRQKSMVEGYSDYEDSWVSTTEGGESIRLGYLPEVVEEDNPHADVGPRSSGASSSRNSSPRRRSDFTDVEDMETEYELRDDVNPFDSPAAGVNKARRGSSASRSISMARDDDLGLPRHTSVYGYPGSTWSMSGPFPSPNRTSSIRPDTSPMYDIRSSDYFTVDTPASGKEGRRGSFTNGSGSTGKRDSSANGARGRSPGKKNGILDDTLVEEPVEEAGLGRKE</sequence>
<dbReference type="SUPFAM" id="SSF50630">
    <property type="entry name" value="Acid proteases"/>
    <property type="match status" value="1"/>
</dbReference>
<dbReference type="Gene3D" id="2.40.70.10">
    <property type="entry name" value="Acid Proteases"/>
    <property type="match status" value="2"/>
</dbReference>
<dbReference type="Proteomes" id="UP001182556">
    <property type="component" value="Unassembled WGS sequence"/>
</dbReference>
<organism evidence="5 6">
    <name type="scientific">Papiliotrema laurentii</name>
    <name type="common">Cryptococcus laurentii</name>
    <dbReference type="NCBI Taxonomy" id="5418"/>
    <lineage>
        <taxon>Eukaryota</taxon>
        <taxon>Fungi</taxon>
        <taxon>Dikarya</taxon>
        <taxon>Basidiomycota</taxon>
        <taxon>Agaricomycotina</taxon>
        <taxon>Tremellomycetes</taxon>
        <taxon>Tremellales</taxon>
        <taxon>Rhynchogastremaceae</taxon>
        <taxon>Papiliotrema</taxon>
    </lineage>
</organism>
<dbReference type="PROSITE" id="PS51767">
    <property type="entry name" value="PEPTIDASE_A1"/>
    <property type="match status" value="1"/>
</dbReference>